<dbReference type="STRING" id="660122.C7ZJJ4"/>
<dbReference type="Pfam" id="PF06985">
    <property type="entry name" value="HET"/>
    <property type="match status" value="1"/>
</dbReference>
<evidence type="ECO:0000313" key="4">
    <source>
        <dbReference type="Proteomes" id="UP000005206"/>
    </source>
</evidence>
<dbReference type="eggNOG" id="ENOG502SPK6">
    <property type="taxonomic scope" value="Eukaryota"/>
</dbReference>
<dbReference type="EMBL" id="GG698933">
    <property type="protein sequence ID" value="EEU35860.1"/>
    <property type="molecule type" value="Genomic_DNA"/>
</dbReference>
<dbReference type="OrthoDB" id="2958217at2759"/>
<name>C7ZJJ4_FUSV7</name>
<dbReference type="GeneID" id="9673944"/>
<gene>
    <name evidence="3" type="ORF">NECHADRAFT_77274</name>
</gene>
<dbReference type="HOGENOM" id="CLU_003953_7_0_1"/>
<sequence>MTTRGCALCELIAKAIQSYLEISGKSDEVRRAQTSAYIQLHQKHGHRMVVLGFKPAGRRFVHIGLANTRRSTPSECIIQNLVNWDRTQGWLNHCIQEHRCKRSEHSAVPEGFRLIDVDNRCVTSEFGQQVKLGVDINFVALSYVWGGSNVSRDNALLKSNKSEFEAAGGLKKGKVPQAIEDAITICKRLKQRYLWVDRFCIIQNNEDGGEKQRQINAMGEIYSSAEFTIIHASGESIHCPILGVSKERKVLQSKKLVFTSFEVWFECNDPDDPCRREDQFSAWVESENGGYKERIAQFRINLFSRWDKFAFTNFVRHLESYTARSLTNQADILNAFTGVLASVYQGERCFHGLPEADFDQALLWYCKDNDRPTRSGEDCPSWSWTSVSEEVTGPVINSFAGFVGTLVWWAYRDPETGLRAIKACNSLQPRPEPINRSIPSRSARSGQQQTVQTPDYSPQIHLLLAWWKGCIEAPVPDDLDQQLENYSEESYSGIADRWPSLEKVWDDIRSARNAGPEEFIDFSIGLRKEDQPLIDQLPSRALLTRTQTARFTVSRKQDDRSSRDLSIVDADGKRIGKIEGQDGSVTGLTLTESKESQELCEFMAISLSQNRDKPGGGWMFPGRLDEESKLCSMHNRLFHGYSRVKDGYGQPVVNALLIGRTEQPWLAHRISVGWVYLADWCKAQREFKTIALE</sequence>
<evidence type="ECO:0000256" key="1">
    <source>
        <dbReference type="SAM" id="MobiDB-lite"/>
    </source>
</evidence>
<dbReference type="VEuPathDB" id="FungiDB:NECHADRAFT_77274"/>
<dbReference type="Proteomes" id="UP000005206">
    <property type="component" value="Chromosome 3"/>
</dbReference>
<feature type="compositionally biased region" description="Polar residues" evidence="1">
    <location>
        <begin position="437"/>
        <end position="454"/>
    </location>
</feature>
<feature type="domain" description="Heterokaryon incompatibility" evidence="2">
    <location>
        <begin position="138"/>
        <end position="244"/>
    </location>
</feature>
<keyword evidence="4" id="KW-1185">Reference proteome</keyword>
<feature type="region of interest" description="Disordered" evidence="1">
    <location>
        <begin position="430"/>
        <end position="454"/>
    </location>
</feature>
<evidence type="ECO:0000313" key="3">
    <source>
        <dbReference type="EMBL" id="EEU35860.1"/>
    </source>
</evidence>
<evidence type="ECO:0000259" key="2">
    <source>
        <dbReference type="Pfam" id="PF06985"/>
    </source>
</evidence>
<dbReference type="InterPro" id="IPR010730">
    <property type="entry name" value="HET"/>
</dbReference>
<dbReference type="KEGG" id="nhe:NECHADRAFT_77274"/>
<accession>C7ZJJ4</accession>
<dbReference type="AlphaFoldDB" id="C7ZJJ4"/>
<dbReference type="RefSeq" id="XP_003041573.1">
    <property type="nucleotide sequence ID" value="XM_003041527.1"/>
</dbReference>
<dbReference type="PANTHER" id="PTHR33112:SF1">
    <property type="entry name" value="HETEROKARYON INCOMPATIBILITY DOMAIN-CONTAINING PROTEIN"/>
    <property type="match status" value="1"/>
</dbReference>
<reference evidence="3 4" key="1">
    <citation type="journal article" date="2009" name="PLoS Genet.">
        <title>The genome of Nectria haematococca: contribution of supernumerary chromosomes to gene expansion.</title>
        <authorList>
            <person name="Coleman J.J."/>
            <person name="Rounsley S.D."/>
            <person name="Rodriguez-Carres M."/>
            <person name="Kuo A."/>
            <person name="Wasmann C.C."/>
            <person name="Grimwood J."/>
            <person name="Schmutz J."/>
            <person name="Taga M."/>
            <person name="White G.J."/>
            <person name="Zhou S."/>
            <person name="Schwartz D.C."/>
            <person name="Freitag M."/>
            <person name="Ma L.J."/>
            <person name="Danchin E.G."/>
            <person name="Henrissat B."/>
            <person name="Coutinho P.M."/>
            <person name="Nelson D.R."/>
            <person name="Straney D."/>
            <person name="Napoli C.A."/>
            <person name="Barker B.M."/>
            <person name="Gribskov M."/>
            <person name="Rep M."/>
            <person name="Kroken S."/>
            <person name="Molnar I."/>
            <person name="Rensing C."/>
            <person name="Kennell J.C."/>
            <person name="Zamora J."/>
            <person name="Farman M.L."/>
            <person name="Selker E.U."/>
            <person name="Salamov A."/>
            <person name="Shapiro H."/>
            <person name="Pangilinan J."/>
            <person name="Lindquist E."/>
            <person name="Lamers C."/>
            <person name="Grigoriev I.V."/>
            <person name="Geiser D.M."/>
            <person name="Covert S.F."/>
            <person name="Temporini E."/>
            <person name="Vanetten H.D."/>
        </authorList>
    </citation>
    <scope>NUCLEOTIDE SEQUENCE [LARGE SCALE GENOMIC DNA]</scope>
    <source>
        <strain evidence="4">ATCC MYA-4622 / CBS 123669 / FGSC 9596 / NRRL 45880 / 77-13-4</strain>
    </source>
</reference>
<dbReference type="InParanoid" id="C7ZJJ4"/>
<dbReference type="PANTHER" id="PTHR33112">
    <property type="entry name" value="DOMAIN PROTEIN, PUTATIVE-RELATED"/>
    <property type="match status" value="1"/>
</dbReference>
<dbReference type="OMA" id="IWISAYN"/>
<proteinExistence type="predicted"/>
<protein>
    <recommendedName>
        <fullName evidence="2">Heterokaryon incompatibility domain-containing protein</fullName>
    </recommendedName>
</protein>
<organism evidence="3 4">
    <name type="scientific">Fusarium vanettenii (strain ATCC MYA-4622 / CBS 123669 / FGSC 9596 / NRRL 45880 / 77-13-4)</name>
    <name type="common">Fusarium solani subsp. pisi</name>
    <dbReference type="NCBI Taxonomy" id="660122"/>
    <lineage>
        <taxon>Eukaryota</taxon>
        <taxon>Fungi</taxon>
        <taxon>Dikarya</taxon>
        <taxon>Ascomycota</taxon>
        <taxon>Pezizomycotina</taxon>
        <taxon>Sordariomycetes</taxon>
        <taxon>Hypocreomycetidae</taxon>
        <taxon>Hypocreales</taxon>
        <taxon>Nectriaceae</taxon>
        <taxon>Fusarium</taxon>
        <taxon>Fusarium solani species complex</taxon>
        <taxon>Fusarium vanettenii</taxon>
    </lineage>
</organism>